<feature type="region of interest" description="Disordered" evidence="1">
    <location>
        <begin position="134"/>
        <end position="250"/>
    </location>
</feature>
<gene>
    <name evidence="2" type="ORF">QBC47DRAFT_2538</name>
</gene>
<dbReference type="AlphaFoldDB" id="A0AAJ0BL09"/>
<reference evidence="2" key="1">
    <citation type="submission" date="2023-06" db="EMBL/GenBank/DDBJ databases">
        <title>Genome-scale phylogeny and comparative genomics of the fungal order Sordariales.</title>
        <authorList>
            <consortium name="Lawrence Berkeley National Laboratory"/>
            <person name="Hensen N."/>
            <person name="Bonometti L."/>
            <person name="Westerberg I."/>
            <person name="Brannstrom I.O."/>
            <person name="Guillou S."/>
            <person name="Cros-Aarteil S."/>
            <person name="Calhoun S."/>
            <person name="Haridas S."/>
            <person name="Kuo A."/>
            <person name="Mondo S."/>
            <person name="Pangilinan J."/>
            <person name="Riley R."/>
            <person name="Labutti K."/>
            <person name="Andreopoulos B."/>
            <person name="Lipzen A."/>
            <person name="Chen C."/>
            <person name="Yanf M."/>
            <person name="Daum C."/>
            <person name="Ng V."/>
            <person name="Clum A."/>
            <person name="Steindorff A."/>
            <person name="Ohm R."/>
            <person name="Martin F."/>
            <person name="Silar P."/>
            <person name="Natvig D."/>
            <person name="Lalanne C."/>
            <person name="Gautier V."/>
            <person name="Ament-Velasquez S.L."/>
            <person name="Kruys A."/>
            <person name="Hutchinson M.I."/>
            <person name="Powell A.J."/>
            <person name="Barry K."/>
            <person name="Miller A.N."/>
            <person name="Grigoriev I.V."/>
            <person name="Debuchy R."/>
            <person name="Gladieux P."/>
            <person name="Thoren M.H."/>
            <person name="Johannesson H."/>
        </authorList>
    </citation>
    <scope>NUCLEOTIDE SEQUENCE</scope>
    <source>
        <strain evidence="2">PSN4</strain>
    </source>
</reference>
<feature type="compositionally biased region" description="Basic and acidic residues" evidence="1">
    <location>
        <begin position="136"/>
        <end position="182"/>
    </location>
</feature>
<evidence type="ECO:0000313" key="2">
    <source>
        <dbReference type="EMBL" id="KAK1760238.1"/>
    </source>
</evidence>
<feature type="compositionally biased region" description="Basic and acidic residues" evidence="1">
    <location>
        <begin position="201"/>
        <end position="214"/>
    </location>
</feature>
<protein>
    <submittedName>
        <fullName evidence="2">Uncharacterized protein</fullName>
    </submittedName>
</protein>
<sequence>MGFCTSPSLCHFFPPGSGKMAKRKQRANEQAPVDRTVQIDCRPHFPTGACMRRRPRWLEIALLPPSFARKASSQKSKSWQNAAYHPSFLYTSPPSPFLLVWFITLIVFLSPPAGGEHNSFTTNNFWAAVQDTVESSPHEGYQRTKPSWEEGEGGKKEEHIPALYRGETRRRPRTNREKKGTGQEEDADEINQAMLRSARRSRLESHDDHDDIISSRRRYHNLAPQKCRRRPKTPRYSSGRGSCSPSSCWR</sequence>
<feature type="compositionally biased region" description="Basic residues" evidence="1">
    <location>
        <begin position="215"/>
        <end position="233"/>
    </location>
</feature>
<comment type="caution">
    <text evidence="2">The sequence shown here is derived from an EMBL/GenBank/DDBJ whole genome shotgun (WGS) entry which is preliminary data.</text>
</comment>
<feature type="compositionally biased region" description="Low complexity" evidence="1">
    <location>
        <begin position="234"/>
        <end position="250"/>
    </location>
</feature>
<dbReference type="EMBL" id="MU839827">
    <property type="protein sequence ID" value="KAK1760238.1"/>
    <property type="molecule type" value="Genomic_DNA"/>
</dbReference>
<evidence type="ECO:0000256" key="1">
    <source>
        <dbReference type="SAM" id="MobiDB-lite"/>
    </source>
</evidence>
<keyword evidence="3" id="KW-1185">Reference proteome</keyword>
<accession>A0AAJ0BL09</accession>
<dbReference type="Proteomes" id="UP001239445">
    <property type="component" value="Unassembled WGS sequence"/>
</dbReference>
<organism evidence="2 3">
    <name type="scientific">Echria macrotheca</name>
    <dbReference type="NCBI Taxonomy" id="438768"/>
    <lineage>
        <taxon>Eukaryota</taxon>
        <taxon>Fungi</taxon>
        <taxon>Dikarya</taxon>
        <taxon>Ascomycota</taxon>
        <taxon>Pezizomycotina</taxon>
        <taxon>Sordariomycetes</taxon>
        <taxon>Sordariomycetidae</taxon>
        <taxon>Sordariales</taxon>
        <taxon>Schizotheciaceae</taxon>
        <taxon>Echria</taxon>
    </lineage>
</organism>
<proteinExistence type="predicted"/>
<evidence type="ECO:0000313" key="3">
    <source>
        <dbReference type="Proteomes" id="UP001239445"/>
    </source>
</evidence>
<name>A0AAJ0BL09_9PEZI</name>